<organism evidence="1 2">
    <name type="scientific">Bombella dulcis</name>
    <dbReference type="NCBI Taxonomy" id="2967339"/>
    <lineage>
        <taxon>Bacteria</taxon>
        <taxon>Pseudomonadati</taxon>
        <taxon>Pseudomonadota</taxon>
        <taxon>Alphaproteobacteria</taxon>
        <taxon>Acetobacterales</taxon>
        <taxon>Acetobacteraceae</taxon>
        <taxon>Bombella</taxon>
    </lineage>
</organism>
<accession>A0ABT3WG95</accession>
<proteinExistence type="predicted"/>
<dbReference type="Proteomes" id="UP001165633">
    <property type="component" value="Unassembled WGS sequence"/>
</dbReference>
<dbReference type="EMBL" id="JANIDV010000004">
    <property type="protein sequence ID" value="MCX5616799.1"/>
    <property type="molecule type" value="Genomic_DNA"/>
</dbReference>
<evidence type="ECO:0000313" key="1">
    <source>
        <dbReference type="EMBL" id="MCX5616799.1"/>
    </source>
</evidence>
<protein>
    <submittedName>
        <fullName evidence="1">Uncharacterized protein</fullName>
    </submittedName>
</protein>
<gene>
    <name evidence="1" type="ORF">NQF87_07420</name>
</gene>
<comment type="caution">
    <text evidence="1">The sequence shown here is derived from an EMBL/GenBank/DDBJ whole genome shotgun (WGS) entry which is preliminary data.</text>
</comment>
<keyword evidence="2" id="KW-1185">Reference proteome</keyword>
<name>A0ABT3WG95_9PROT</name>
<sequence length="258" mass="28900">MTNIAFRLEEVFLGFNRVFIFMRDQLKPVTIRQIWSYNFDLQGELDNKNIDRKIFDVGDDLDLLCEQIRSSRKMKETQKPPALNKVEYFYDFVRPENFGNFALSGGGIHFVSHISITADKCGELGFLGHALEVDFPEFACPVEKTNDLIEELECVLSILDSDCLDIGLKIRIKRKVDAVIWCLQHPESGSLQNAYEALGAATLNAYQMEKLCPSEGGSEQAKVITERLLSAVKTVGTWVSAADGAMKLVHGVRAMLGS</sequence>
<evidence type="ECO:0000313" key="2">
    <source>
        <dbReference type="Proteomes" id="UP001165633"/>
    </source>
</evidence>
<dbReference type="RefSeq" id="WP_266127769.1">
    <property type="nucleotide sequence ID" value="NZ_JANIDV010000004.1"/>
</dbReference>
<reference evidence="1" key="1">
    <citation type="submission" date="2022-07" db="EMBL/GenBank/DDBJ databases">
        <title>Bombella genomes.</title>
        <authorList>
            <person name="Harer L."/>
            <person name="Styblova S."/>
            <person name="Ehrmann M."/>
        </authorList>
    </citation>
    <scope>NUCLEOTIDE SEQUENCE</scope>
    <source>
        <strain evidence="1">TMW 2.2559</strain>
    </source>
</reference>